<dbReference type="Gene3D" id="3.10.450.50">
    <property type="match status" value="1"/>
</dbReference>
<gene>
    <name evidence="2" type="ORF">QFZ22_001227</name>
</gene>
<evidence type="ECO:0000256" key="1">
    <source>
        <dbReference type="SAM" id="MobiDB-lite"/>
    </source>
</evidence>
<feature type="compositionally biased region" description="Basic and acidic residues" evidence="1">
    <location>
        <begin position="134"/>
        <end position="143"/>
    </location>
</feature>
<dbReference type="SUPFAM" id="SSF54427">
    <property type="entry name" value="NTF2-like"/>
    <property type="match status" value="1"/>
</dbReference>
<name>A0AAW8F901_9ACTN</name>
<dbReference type="InterPro" id="IPR032710">
    <property type="entry name" value="NTF2-like_dom_sf"/>
</dbReference>
<dbReference type="EMBL" id="JAUSZV010000005">
    <property type="protein sequence ID" value="MDQ0905242.1"/>
    <property type="molecule type" value="Genomic_DNA"/>
</dbReference>
<proteinExistence type="predicted"/>
<evidence type="ECO:0000313" key="3">
    <source>
        <dbReference type="Proteomes" id="UP001234216"/>
    </source>
</evidence>
<feature type="region of interest" description="Disordered" evidence="1">
    <location>
        <begin position="104"/>
        <end position="143"/>
    </location>
</feature>
<evidence type="ECO:0008006" key="4">
    <source>
        <dbReference type="Google" id="ProtNLM"/>
    </source>
</evidence>
<evidence type="ECO:0000313" key="2">
    <source>
        <dbReference type="EMBL" id="MDQ0905242.1"/>
    </source>
</evidence>
<protein>
    <recommendedName>
        <fullName evidence="4">SnoaL-like domain-containing protein</fullName>
    </recommendedName>
</protein>
<comment type="caution">
    <text evidence="2">The sequence shown here is derived from an EMBL/GenBank/DDBJ whole genome shotgun (WGS) entry which is preliminary data.</text>
</comment>
<reference evidence="2" key="1">
    <citation type="submission" date="2023-07" db="EMBL/GenBank/DDBJ databases">
        <title>Comparative genomics of wheat-associated soil bacteria to identify genetic determinants of phenazine resistance.</title>
        <authorList>
            <person name="Mouncey N."/>
        </authorList>
    </citation>
    <scope>NUCLEOTIDE SEQUENCE</scope>
    <source>
        <strain evidence="2">V4I22</strain>
    </source>
</reference>
<accession>A0AAW8F901</accession>
<dbReference type="Proteomes" id="UP001234216">
    <property type="component" value="Unassembled WGS sequence"/>
</dbReference>
<sequence length="143" mass="16232">MCIILEAAARRCQASDVQRAQPEALDECRHARLGLRIVAYHIVDFDDADHASGVVYCRVHLEQPSTGHWEVGELQYWDSNLRVNGEWCFRRRKFHRWYLAGALSRPAHGTGDGSDPLGARQLPESFPTWAPYRDSADSHPPHA</sequence>
<dbReference type="AlphaFoldDB" id="A0AAW8F901"/>
<organism evidence="2 3">
    <name type="scientific">Streptomyces canus</name>
    <dbReference type="NCBI Taxonomy" id="58343"/>
    <lineage>
        <taxon>Bacteria</taxon>
        <taxon>Bacillati</taxon>
        <taxon>Actinomycetota</taxon>
        <taxon>Actinomycetes</taxon>
        <taxon>Kitasatosporales</taxon>
        <taxon>Streptomycetaceae</taxon>
        <taxon>Streptomyces</taxon>
        <taxon>Streptomyces aurantiacus group</taxon>
    </lineage>
</organism>